<dbReference type="GO" id="GO:0032483">
    <property type="term" value="P:regulation of Rab protein signal transduction"/>
    <property type="evidence" value="ECO:0007669"/>
    <property type="project" value="TreeGrafter"/>
</dbReference>
<dbReference type="PANTHER" id="PTHR12296">
    <property type="entry name" value="DENN DOMAIN-CONTAINING PROTEIN 4"/>
    <property type="match status" value="1"/>
</dbReference>
<dbReference type="OrthoDB" id="74314at2759"/>
<dbReference type="PANTHER" id="PTHR12296:SF16">
    <property type="entry name" value="C-MYC PROMOTER-BINDING PROTEIN"/>
    <property type="match status" value="1"/>
</dbReference>
<feature type="non-terminal residue" evidence="3">
    <location>
        <position position="1"/>
    </location>
</feature>
<dbReference type="GO" id="GO:0031410">
    <property type="term" value="C:cytoplasmic vesicle"/>
    <property type="evidence" value="ECO:0007669"/>
    <property type="project" value="TreeGrafter"/>
</dbReference>
<feature type="region of interest" description="Disordered" evidence="1">
    <location>
        <begin position="51"/>
        <end position="76"/>
    </location>
</feature>
<dbReference type="InterPro" id="IPR051696">
    <property type="entry name" value="DENN_Domain_GEFs"/>
</dbReference>
<name>A0A852IAW0_9PICI</name>
<feature type="domain" description="UDENN" evidence="2">
    <location>
        <begin position="1"/>
        <end position="135"/>
    </location>
</feature>
<dbReference type="InterPro" id="IPR037516">
    <property type="entry name" value="Tripartite_DENN"/>
</dbReference>
<gene>
    <name evidence="3" type="primary">Sbf1_1</name>
    <name evidence="3" type="ORF">TRILEU_R03689</name>
</gene>
<keyword evidence="4" id="KW-1185">Reference proteome</keyword>
<dbReference type="GO" id="GO:0005085">
    <property type="term" value="F:guanyl-nucleotide exchange factor activity"/>
    <property type="evidence" value="ECO:0007669"/>
    <property type="project" value="UniProtKB-ARBA"/>
</dbReference>
<dbReference type="Gene3D" id="3.30.450.200">
    <property type="match status" value="1"/>
</dbReference>
<dbReference type="EMBL" id="WAAF01004333">
    <property type="protein sequence ID" value="NXX40536.1"/>
    <property type="molecule type" value="Genomic_DNA"/>
</dbReference>
<dbReference type="InterPro" id="IPR005113">
    <property type="entry name" value="uDENN_dom"/>
</dbReference>
<feature type="non-terminal residue" evidence="3">
    <location>
        <position position="135"/>
    </location>
</feature>
<reference evidence="3" key="1">
    <citation type="submission" date="2020-02" db="EMBL/GenBank/DDBJ databases">
        <title>Bird 10,000 Genomes (B10K) Project - Family phase.</title>
        <authorList>
            <person name="Zhang G."/>
        </authorList>
    </citation>
    <scope>NUCLEOTIDE SEQUENCE</scope>
    <source>
        <strain evidence="3">B10K-DU-002-37</strain>
        <tissue evidence="3">Muscle</tissue>
    </source>
</reference>
<dbReference type="Pfam" id="PF03456">
    <property type="entry name" value="uDENN"/>
    <property type="match status" value="1"/>
</dbReference>
<dbReference type="PROSITE" id="PS50211">
    <property type="entry name" value="DENN"/>
    <property type="match status" value="1"/>
</dbReference>
<evidence type="ECO:0000256" key="1">
    <source>
        <dbReference type="SAM" id="MobiDB-lite"/>
    </source>
</evidence>
<feature type="compositionally biased region" description="Acidic residues" evidence="1">
    <location>
        <begin position="62"/>
        <end position="71"/>
    </location>
</feature>
<dbReference type="AlphaFoldDB" id="A0A852IAW0"/>
<evidence type="ECO:0000259" key="2">
    <source>
        <dbReference type="PROSITE" id="PS50211"/>
    </source>
</evidence>
<sequence length="135" mass="14900">PLAVLQFCQPSGWQLFPELNPPSFFVAVLTDINSERHYCACFTFWEPLDASQAQSHPRNGGEEEEEEEEESSPVQPTQLFAPKSLVLVSRLDHAEVFRNSLGLIYTIYVDGMSVALESVVGNLLTCTIPITGGAQ</sequence>
<accession>A0A852IAW0</accession>
<comment type="caution">
    <text evidence="3">The sequence shown here is derived from an EMBL/GenBank/DDBJ whole genome shotgun (WGS) entry which is preliminary data.</text>
</comment>
<evidence type="ECO:0000313" key="4">
    <source>
        <dbReference type="Proteomes" id="UP000627253"/>
    </source>
</evidence>
<evidence type="ECO:0000313" key="3">
    <source>
        <dbReference type="EMBL" id="NXX40536.1"/>
    </source>
</evidence>
<organism evidence="3 4">
    <name type="scientific">Tricholaema leucomelas</name>
    <name type="common">pied barbet</name>
    <dbReference type="NCBI Taxonomy" id="240729"/>
    <lineage>
        <taxon>Eukaryota</taxon>
        <taxon>Metazoa</taxon>
        <taxon>Chordata</taxon>
        <taxon>Craniata</taxon>
        <taxon>Vertebrata</taxon>
        <taxon>Euteleostomi</taxon>
        <taxon>Archelosauria</taxon>
        <taxon>Archosauria</taxon>
        <taxon>Dinosauria</taxon>
        <taxon>Saurischia</taxon>
        <taxon>Theropoda</taxon>
        <taxon>Coelurosauria</taxon>
        <taxon>Aves</taxon>
        <taxon>Neognathae</taxon>
        <taxon>Neoaves</taxon>
        <taxon>Telluraves</taxon>
        <taxon>Coraciimorphae</taxon>
        <taxon>Piciformes</taxon>
        <taxon>Lybiidae</taxon>
        <taxon>Tricholaema lacrymosa</taxon>
    </lineage>
</organism>
<proteinExistence type="predicted"/>
<protein>
    <submittedName>
        <fullName evidence="3">MTMR5 protein</fullName>
    </submittedName>
</protein>
<dbReference type="Proteomes" id="UP000627253">
    <property type="component" value="Unassembled WGS sequence"/>
</dbReference>